<proteinExistence type="inferred from homology"/>
<dbReference type="PRINTS" id="PR00420">
    <property type="entry name" value="RNGMNOXGNASE"/>
</dbReference>
<dbReference type="Pfam" id="PF01494">
    <property type="entry name" value="FAD_binding_3"/>
    <property type="match status" value="1"/>
</dbReference>
<keyword evidence="7" id="KW-1185">Reference proteome</keyword>
<evidence type="ECO:0000259" key="5">
    <source>
        <dbReference type="Pfam" id="PF01494"/>
    </source>
</evidence>
<dbReference type="GO" id="GO:0004497">
    <property type="term" value="F:monooxygenase activity"/>
    <property type="evidence" value="ECO:0007669"/>
    <property type="project" value="InterPro"/>
</dbReference>
<comment type="caution">
    <text evidence="6">The sequence shown here is derived from an EMBL/GenBank/DDBJ whole genome shotgun (WGS) entry which is preliminary data.</text>
</comment>
<reference evidence="6" key="1">
    <citation type="journal article" date="2020" name="Stud. Mycol.">
        <title>101 Dothideomycetes genomes: a test case for predicting lifestyles and emergence of pathogens.</title>
        <authorList>
            <person name="Haridas S."/>
            <person name="Albert R."/>
            <person name="Binder M."/>
            <person name="Bloem J."/>
            <person name="Labutti K."/>
            <person name="Salamov A."/>
            <person name="Andreopoulos B."/>
            <person name="Baker S."/>
            <person name="Barry K."/>
            <person name="Bills G."/>
            <person name="Bluhm B."/>
            <person name="Cannon C."/>
            <person name="Castanera R."/>
            <person name="Culley D."/>
            <person name="Daum C."/>
            <person name="Ezra D."/>
            <person name="Gonzalez J."/>
            <person name="Henrissat B."/>
            <person name="Kuo A."/>
            <person name="Liang C."/>
            <person name="Lipzen A."/>
            <person name="Lutzoni F."/>
            <person name="Magnuson J."/>
            <person name="Mondo S."/>
            <person name="Nolan M."/>
            <person name="Ohm R."/>
            <person name="Pangilinan J."/>
            <person name="Park H.-J."/>
            <person name="Ramirez L."/>
            <person name="Alfaro M."/>
            <person name="Sun H."/>
            <person name="Tritt A."/>
            <person name="Yoshinaga Y."/>
            <person name="Zwiers L.-H."/>
            <person name="Turgeon B."/>
            <person name="Goodwin S."/>
            <person name="Spatafora J."/>
            <person name="Crous P."/>
            <person name="Grigoriev I."/>
        </authorList>
    </citation>
    <scope>NUCLEOTIDE SEQUENCE</scope>
    <source>
        <strain evidence="6">CBS 125425</strain>
    </source>
</reference>
<accession>A0A9P4QJ22</accession>
<sequence length="484" mass="54793">MDSQVPFRAIIIGAGISGLVTSHILQSANISHIVLERRVDIAPPEGASIAIYPHGARILFQLGLYERVKAASVPCKWFFSRRPDGKAISRNGLFKYVRENHGHDIFLLERRELLQILYDGLPDKSLVRRGCQIGDIEEHTSGVNVKLSDGTVESGDIVIGADGAYSWTRNLMWQHANSRTGRPMTITAKEKTSMVTSWKCLIGMAHGCPELGQCDMTVVHNNRFSFLALTQPTKTFFFVFFRLDKPFTWPKRERFTEQEAEELAASVADHPVSETLLFGELWKRRIRGQLISIEEGILEHWHDGRIVLIGDAVHKVTPNIALGGNSSMESAVVLCNHLHRMLDQHAGAKPSRDSIRKAFDMYQKERIPRMKEILEFSSLITRVQAWETPMLKFIANWVLPYQADRGIADQLGEIIRRAPKLNWVDTNDFGKGRLAWQDEEKQPAKMELKEKGDGQRRHLEAVFKGVFRVSGALMFLIVVYSALV</sequence>
<gene>
    <name evidence="6" type="ORF">EJ04DRAFT_598618</name>
</gene>
<evidence type="ECO:0000256" key="2">
    <source>
        <dbReference type="ARBA" id="ARBA00022630"/>
    </source>
</evidence>
<evidence type="ECO:0000256" key="3">
    <source>
        <dbReference type="ARBA" id="ARBA00022827"/>
    </source>
</evidence>
<protein>
    <submittedName>
        <fullName evidence="6">FAD binding domain protein</fullName>
    </submittedName>
</protein>
<evidence type="ECO:0000256" key="1">
    <source>
        <dbReference type="ARBA" id="ARBA00007992"/>
    </source>
</evidence>
<feature type="domain" description="FAD-binding" evidence="5">
    <location>
        <begin position="9"/>
        <end position="377"/>
    </location>
</feature>
<dbReference type="AlphaFoldDB" id="A0A9P4QJ22"/>
<dbReference type="SUPFAM" id="SSF51905">
    <property type="entry name" value="FAD/NAD(P)-binding domain"/>
    <property type="match status" value="1"/>
</dbReference>
<evidence type="ECO:0000313" key="7">
    <source>
        <dbReference type="Proteomes" id="UP000799444"/>
    </source>
</evidence>
<evidence type="ECO:0000313" key="6">
    <source>
        <dbReference type="EMBL" id="KAF2726640.1"/>
    </source>
</evidence>
<organism evidence="6 7">
    <name type="scientific">Polyplosphaeria fusca</name>
    <dbReference type="NCBI Taxonomy" id="682080"/>
    <lineage>
        <taxon>Eukaryota</taxon>
        <taxon>Fungi</taxon>
        <taxon>Dikarya</taxon>
        <taxon>Ascomycota</taxon>
        <taxon>Pezizomycotina</taxon>
        <taxon>Dothideomycetes</taxon>
        <taxon>Pleosporomycetidae</taxon>
        <taxon>Pleosporales</taxon>
        <taxon>Tetraplosphaeriaceae</taxon>
        <taxon>Polyplosphaeria</taxon>
    </lineage>
</organism>
<dbReference type="OrthoDB" id="2431938at2759"/>
<keyword evidence="2" id="KW-0285">Flavoprotein</keyword>
<dbReference type="InterPro" id="IPR036188">
    <property type="entry name" value="FAD/NAD-bd_sf"/>
</dbReference>
<dbReference type="Gene3D" id="3.50.50.60">
    <property type="entry name" value="FAD/NAD(P)-binding domain"/>
    <property type="match status" value="1"/>
</dbReference>
<evidence type="ECO:0000256" key="4">
    <source>
        <dbReference type="ARBA" id="ARBA00023002"/>
    </source>
</evidence>
<dbReference type="InterPro" id="IPR002938">
    <property type="entry name" value="FAD-bd"/>
</dbReference>
<dbReference type="EMBL" id="ML996418">
    <property type="protein sequence ID" value="KAF2726640.1"/>
    <property type="molecule type" value="Genomic_DNA"/>
</dbReference>
<dbReference type="InterPro" id="IPR050562">
    <property type="entry name" value="FAD_mOase_fung"/>
</dbReference>
<keyword evidence="3" id="KW-0274">FAD</keyword>
<keyword evidence="4" id="KW-0560">Oxidoreductase</keyword>
<name>A0A9P4QJ22_9PLEO</name>
<dbReference type="PANTHER" id="PTHR47356:SF2">
    <property type="entry name" value="FAD-BINDING DOMAIN-CONTAINING PROTEIN-RELATED"/>
    <property type="match status" value="1"/>
</dbReference>
<dbReference type="PANTHER" id="PTHR47356">
    <property type="entry name" value="FAD-DEPENDENT MONOOXYGENASE ASQG-RELATED"/>
    <property type="match status" value="1"/>
</dbReference>
<dbReference type="Proteomes" id="UP000799444">
    <property type="component" value="Unassembled WGS sequence"/>
</dbReference>
<dbReference type="GO" id="GO:0071949">
    <property type="term" value="F:FAD binding"/>
    <property type="evidence" value="ECO:0007669"/>
    <property type="project" value="InterPro"/>
</dbReference>
<comment type="similarity">
    <text evidence="1">Belongs to the paxM FAD-dependent monooxygenase family.</text>
</comment>